<feature type="compositionally biased region" description="Polar residues" evidence="5">
    <location>
        <begin position="1654"/>
        <end position="1668"/>
    </location>
</feature>
<feature type="region of interest" description="Disordered" evidence="5">
    <location>
        <begin position="491"/>
        <end position="510"/>
    </location>
</feature>
<feature type="compositionally biased region" description="Polar residues" evidence="5">
    <location>
        <begin position="1684"/>
        <end position="1695"/>
    </location>
</feature>
<dbReference type="Gene3D" id="2.60.40.740">
    <property type="match status" value="1"/>
</dbReference>
<keyword evidence="6" id="KW-0472">Membrane</keyword>
<dbReference type="Pfam" id="PF18873">
    <property type="entry name" value="Sgo0707_N1"/>
    <property type="match status" value="1"/>
</dbReference>
<evidence type="ECO:0000256" key="4">
    <source>
        <dbReference type="ARBA" id="ARBA00023088"/>
    </source>
</evidence>
<feature type="region of interest" description="Disordered" evidence="5">
    <location>
        <begin position="1591"/>
        <end position="1614"/>
    </location>
</feature>
<dbReference type="Pfam" id="PF20623">
    <property type="entry name" value="Sgo0707_N2"/>
    <property type="match status" value="1"/>
</dbReference>
<keyword evidence="3" id="KW-0732">Signal</keyword>
<evidence type="ECO:0000313" key="8">
    <source>
        <dbReference type="EMBL" id="MBZ2127083.1"/>
    </source>
</evidence>
<dbReference type="NCBIfam" id="TIGR01167">
    <property type="entry name" value="LPXTG_anchor"/>
    <property type="match status" value="1"/>
</dbReference>
<dbReference type="InterPro" id="IPR026466">
    <property type="entry name" value="Fim_isopep_form_D2_dom"/>
</dbReference>
<dbReference type="NCBIfam" id="TIGR04226">
    <property type="entry name" value="RrgB_K2N_iso_D2"/>
    <property type="match status" value="1"/>
</dbReference>
<proteinExistence type="predicted"/>
<dbReference type="InterPro" id="IPR041030">
    <property type="entry name" value="SHIRT"/>
</dbReference>
<dbReference type="InterPro" id="IPR046473">
    <property type="entry name" value="Sgo0707-like_N2"/>
</dbReference>
<feature type="region of interest" description="Disordered" evidence="5">
    <location>
        <begin position="991"/>
        <end position="1015"/>
    </location>
</feature>
<feature type="region of interest" description="Disordered" evidence="5">
    <location>
        <begin position="823"/>
        <end position="847"/>
    </location>
</feature>
<name>A0AB35FTB2_STRGN</name>
<feature type="compositionally biased region" description="Polar residues" evidence="5">
    <location>
        <begin position="491"/>
        <end position="505"/>
    </location>
</feature>
<feature type="region of interest" description="Disordered" evidence="5">
    <location>
        <begin position="1419"/>
        <end position="1438"/>
    </location>
</feature>
<reference evidence="8" key="1">
    <citation type="submission" date="2021-07" db="EMBL/GenBank/DDBJ databases">
        <title>Occurrence of streptococci in the human mouth that bind to a non-human glycan.</title>
        <authorList>
            <person name="Cross B."/>
            <person name="Thamadilok S."/>
            <person name="Bensing B."/>
            <person name="Sasmal A."/>
            <person name="Khedri Z."/>
            <person name="Deng L."/>
            <person name="Yu H."/>
            <person name="Mehta A."/>
            <person name="Aluvathingal J."/>
            <person name="Nadendla S."/>
            <person name="Vickerman M."/>
            <person name="Chen X."/>
            <person name="Dewhirst F."/>
            <person name="Gill A."/>
            <person name="Lettrichova I."/>
            <person name="Diaz S."/>
            <person name="Gill S."/>
            <person name="Tettelin H."/>
            <person name="Iverson T."/>
            <person name="Sullam P."/>
            <person name="Varki A."/>
            <person name="Ruhl S."/>
        </authorList>
    </citation>
    <scope>NUCLEOTIDE SEQUENCE</scope>
    <source>
        <strain evidence="8">SK9</strain>
    </source>
</reference>
<evidence type="ECO:0000313" key="9">
    <source>
        <dbReference type="Proteomes" id="UP000826921"/>
    </source>
</evidence>
<evidence type="ECO:0000259" key="7">
    <source>
        <dbReference type="PROSITE" id="PS50847"/>
    </source>
</evidence>
<feature type="region of interest" description="Disordered" evidence="5">
    <location>
        <begin position="1243"/>
        <end position="1267"/>
    </location>
</feature>
<protein>
    <submittedName>
        <fullName evidence="8">LPXTG-anchored SHIRT domain periscope protein</fullName>
    </submittedName>
</protein>
<feature type="domain" description="Gram-positive cocci surface proteins LPxTG" evidence="7">
    <location>
        <begin position="1694"/>
        <end position="1726"/>
    </location>
</feature>
<sequence length="1726" mass="188383">MKRRSRMKMRFATNFGRKTKAFIGLIVLVFSIFLLPIQSYAALEEIKNGTDISTLDIRKFNLNINNVSVLSKSQSVDQFHLSNPHYEYLSGGAYPGEMENFTLKVDKSKKQDQVFENPLSLKFTNIGTVNGKQVDAYLNFNKVTLHYLNTAQAESEMNSAQKSTVEFFSISELWESNAFEIGNVPYVDANHDYIMNKAFWIDADVTAEIRYADGTETDLKLVMKPTDIDAIDANNLKETFYVKNYQNDVNLRLMNNANVLVQEEASDRTSWIATQITGGSYYENNVSGLALRSNSNSMNFGYSSTETCSAVFGLYIEKIDPRPVLEVDPAEIPAKDGQDVTYKATFKVPVPGKDILAAPSSIEMVQKFDERLDYKELKVESGGVTLQEGRDYTIEKTGQTVTVKMTPEYLKGNSSSDIIITYKTATNKKVEEKGSEKIDNTVTLHVDNLSAPSNQVSTALLYEKHHEFVSGTPGKELPQEVKDLLPATEKNLSNGSQVTPTQPSKTEVKTAEGTWSFKSYDKTSETINGADAHFVGTWEFIPAPTYKATHEFVSGTPGKELPQEVKALLPGDQTDLKDGSQAIPTQPSKTEVKTAEGTWSFKSYDKTSETINGADAHFIGTWEFTPASTYKATHEFVSGTPGKELPQEVKDLLPADQTDLKDGIQVTPTQPSKTEVKTAEGTWSFKSYDKTSETINGADAHFVGTWEFTPAPTYKATHEFVSGTSGKELPQEVKDLLPADQTDLKDGSQAIPTQPSKTEVKTAEGTWSFKSYDKTSETINGADAHFVGTWEFTPAPTYKATHEFVSGTPGKELPQEVKALLPADQTDLKDGSQATPTQPSKTEVKTAEGTWSFKSYDKPSETINGADAHFVGTWEFTPAPTYKATHEFVSGTPGKELPQEVKALLPVAQTDLKDGSQATPTQPSKTEVKTAEGTWSFKSYDKPSETINGADAHFVGTWEFTPAPTYKATHEFVSGTPGKELPQEVKALLPADQTDLKDGSQATPTQPSKTEVKTTEGTWSFKSYDKPSETINGADAHFIGTWEFTPTPTYKATHEFVSGTPGKELPQEVKDLLPVAQTDLKDGSQATPTQPSKTEVKTAEGTWSFKSYDKPSETINGADVKFVGTWEFIPAPTYKATHEFVSGTPGKELPQEVKDLLPVAQTDLKDGSQATPTQPSKTEVKTAEGTWSFKSYDKPSETINGADAHFVGTWEFTPAPTYKATHEFVSGTPGKELPQEVKALLPADQTDLKDGSQATPTQPSKTEVKTTEGTWSFKSYDKPSETINGADAHFIGTWEFTPTPTYKATHEFVSGTPGKELPQEVKAQLPVAQTDLKDGSQATPTQPSQTEVKTAEGTWSFKSYDKTSETVNGSDVKFVGTWEFTASPVPTVTHKAVHEFVSGTPGKELPQEVKVLLPADQTNLKDGSQATPTQPSQTEVKTAEGTWSFKSYDKTSETVNGSDVKFVGTWEFTASPAPTVTHKAVHEFVSGTPGKELPQEVKSLLPADQTDLKDGTQVTPTQPSQTEVKTAEGTWSFKSYDKTSETVNGSDVKFVGTWEFTASPAPTVTHKAVHEFVSGTPGKELPQEVKSLLPADQTDLKDGTQVTPTQPSQTEVKTAEGTWSFKSYDKTSETINGADAHFVGTWEFTPALTPHKGSGNNTKSGEATTKNKNVLPGTGESSIKPGTGESSTKNKNLLPNTGETSTVLLSMIGFAFAGLVGYVVRKKGKA</sequence>
<feature type="compositionally biased region" description="Polar residues" evidence="5">
    <location>
        <begin position="1600"/>
        <end position="1612"/>
    </location>
</feature>
<organism evidence="8 9">
    <name type="scientific">Streptococcus gordonii</name>
    <dbReference type="NCBI Taxonomy" id="1302"/>
    <lineage>
        <taxon>Bacteria</taxon>
        <taxon>Bacillati</taxon>
        <taxon>Bacillota</taxon>
        <taxon>Bacilli</taxon>
        <taxon>Lactobacillales</taxon>
        <taxon>Streptococcaceae</taxon>
        <taxon>Streptococcus</taxon>
    </lineage>
</organism>
<feature type="compositionally biased region" description="Polar residues" evidence="5">
    <location>
        <begin position="1252"/>
        <end position="1267"/>
    </location>
</feature>
<comment type="caution">
    <text evidence="8">The sequence shown here is derived from an EMBL/GenBank/DDBJ whole genome shotgun (WGS) entry which is preliminary data.</text>
</comment>
<evidence type="ECO:0000256" key="3">
    <source>
        <dbReference type="ARBA" id="ARBA00022729"/>
    </source>
</evidence>
<feature type="compositionally biased region" description="Polar residues" evidence="5">
    <location>
        <begin position="832"/>
        <end position="841"/>
    </location>
</feature>
<keyword evidence="2" id="KW-0964">Secreted</keyword>
<feature type="compositionally biased region" description="Polar residues" evidence="5">
    <location>
        <begin position="1000"/>
        <end position="1015"/>
    </location>
</feature>
<keyword evidence="6" id="KW-1133">Transmembrane helix</keyword>
<dbReference type="InterPro" id="IPR043630">
    <property type="entry name" value="Sgo0707_N1"/>
</dbReference>
<evidence type="ECO:0000256" key="1">
    <source>
        <dbReference type="ARBA" id="ARBA00022512"/>
    </source>
</evidence>
<feature type="region of interest" description="Disordered" evidence="5">
    <location>
        <begin position="1647"/>
        <end position="1695"/>
    </location>
</feature>
<dbReference type="EMBL" id="JAHZQA010000002">
    <property type="protein sequence ID" value="MBZ2127083.1"/>
    <property type="molecule type" value="Genomic_DNA"/>
</dbReference>
<evidence type="ECO:0000256" key="2">
    <source>
        <dbReference type="ARBA" id="ARBA00022525"/>
    </source>
</evidence>
<keyword evidence="1" id="KW-0134">Cell wall</keyword>
<accession>A0AB35FTB2</accession>
<feature type="transmembrane region" description="Helical" evidence="6">
    <location>
        <begin position="1702"/>
        <end position="1720"/>
    </location>
</feature>
<gene>
    <name evidence="8" type="ORF">K1I74_03280</name>
</gene>
<keyword evidence="4" id="KW-0572">Peptidoglycan-anchor</keyword>
<dbReference type="PROSITE" id="PS50847">
    <property type="entry name" value="GRAM_POS_ANCHORING"/>
    <property type="match status" value="1"/>
</dbReference>
<evidence type="ECO:0000256" key="6">
    <source>
        <dbReference type="SAM" id="Phobius"/>
    </source>
</evidence>
<keyword evidence="6" id="KW-0812">Transmembrane</keyword>
<dbReference type="Pfam" id="PF18655">
    <property type="entry name" value="SHIRT"/>
    <property type="match status" value="14"/>
</dbReference>
<evidence type="ECO:0000256" key="5">
    <source>
        <dbReference type="SAM" id="MobiDB-lite"/>
    </source>
</evidence>
<dbReference type="Proteomes" id="UP000826921">
    <property type="component" value="Unassembled WGS sequence"/>
</dbReference>
<dbReference type="InterPro" id="IPR019931">
    <property type="entry name" value="LPXTG_anchor"/>
</dbReference>
<feature type="compositionally biased region" description="Polar residues" evidence="5">
    <location>
        <begin position="1419"/>
        <end position="1436"/>
    </location>
</feature>